<dbReference type="AlphaFoldDB" id="J9BQI9"/>
<sequence>LADDRAVERKPVESFMLKKVTISLF</sequence>
<evidence type="ECO:0000313" key="1">
    <source>
        <dbReference type="EMBL" id="EJW89850.1"/>
    </source>
</evidence>
<accession>J9BQI9</accession>
<gene>
    <name evidence="1" type="ORF">EVA_22043</name>
</gene>
<name>J9BQI9_9ZZZZ</name>
<protein>
    <submittedName>
        <fullName evidence="1">Uncharacterized protein</fullName>
    </submittedName>
</protein>
<feature type="non-terminal residue" evidence="1">
    <location>
        <position position="1"/>
    </location>
</feature>
<organism evidence="1">
    <name type="scientific">gut metagenome</name>
    <dbReference type="NCBI Taxonomy" id="749906"/>
    <lineage>
        <taxon>unclassified sequences</taxon>
        <taxon>metagenomes</taxon>
        <taxon>organismal metagenomes</taxon>
    </lineage>
</organism>
<dbReference type="EMBL" id="AMCI01009219">
    <property type="protein sequence ID" value="EJW89850.1"/>
    <property type="molecule type" value="Genomic_DNA"/>
</dbReference>
<reference evidence="1" key="1">
    <citation type="journal article" date="2012" name="PLoS ONE">
        <title>Gene sets for utilization of primary and secondary nutrition supplies in the distal gut of endangered iberian lynx.</title>
        <authorList>
            <person name="Alcaide M."/>
            <person name="Messina E."/>
            <person name="Richter M."/>
            <person name="Bargiela R."/>
            <person name="Peplies J."/>
            <person name="Huws S.A."/>
            <person name="Newbold C.J."/>
            <person name="Golyshin P.N."/>
            <person name="Simon M.A."/>
            <person name="Lopez G."/>
            <person name="Yakimov M.M."/>
            <person name="Ferrer M."/>
        </authorList>
    </citation>
    <scope>NUCLEOTIDE SEQUENCE</scope>
</reference>
<proteinExistence type="predicted"/>
<comment type="caution">
    <text evidence="1">The sequence shown here is derived from an EMBL/GenBank/DDBJ whole genome shotgun (WGS) entry which is preliminary data.</text>
</comment>